<feature type="DNA-binding region" description="HMG box" evidence="2">
    <location>
        <begin position="91"/>
        <end position="159"/>
    </location>
</feature>
<keyword evidence="6" id="KW-1185">Reference proteome</keyword>
<dbReference type="GO" id="GO:0005634">
    <property type="term" value="C:nucleus"/>
    <property type="evidence" value="ECO:0007669"/>
    <property type="project" value="UniProtKB-UniRule"/>
</dbReference>
<dbReference type="Proteomes" id="UP000789595">
    <property type="component" value="Unassembled WGS sequence"/>
</dbReference>
<gene>
    <name evidence="5" type="ORF">PECAL_6P03880</name>
</gene>
<evidence type="ECO:0000313" key="6">
    <source>
        <dbReference type="Proteomes" id="UP000789595"/>
    </source>
</evidence>
<dbReference type="GO" id="GO:0003677">
    <property type="term" value="F:DNA binding"/>
    <property type="evidence" value="ECO:0007669"/>
    <property type="project" value="UniProtKB-UniRule"/>
</dbReference>
<evidence type="ECO:0000256" key="3">
    <source>
        <dbReference type="SAM" id="MobiDB-lite"/>
    </source>
</evidence>
<comment type="caution">
    <text evidence="5">The sequence shown here is derived from an EMBL/GenBank/DDBJ whole genome shotgun (WGS) entry which is preliminary data.</text>
</comment>
<dbReference type="AlphaFoldDB" id="A0A8J2T2D7"/>
<feature type="compositionally biased region" description="Acidic residues" evidence="3">
    <location>
        <begin position="166"/>
        <end position="175"/>
    </location>
</feature>
<dbReference type="Gene3D" id="1.10.30.10">
    <property type="entry name" value="High mobility group box domain"/>
    <property type="match status" value="2"/>
</dbReference>
<dbReference type="PROSITE" id="PS50118">
    <property type="entry name" value="HMG_BOX_2"/>
    <property type="match status" value="2"/>
</dbReference>
<evidence type="ECO:0000259" key="4">
    <source>
        <dbReference type="PROSITE" id="PS50118"/>
    </source>
</evidence>
<feature type="DNA-binding region" description="HMG box" evidence="2">
    <location>
        <begin position="2"/>
        <end position="72"/>
    </location>
</feature>
<name>A0A8J2T2D7_9STRA</name>
<accession>A0A8J2T2D7</accession>
<evidence type="ECO:0000313" key="5">
    <source>
        <dbReference type="EMBL" id="CAH0378790.1"/>
    </source>
</evidence>
<feature type="region of interest" description="Disordered" evidence="3">
    <location>
        <begin position="62"/>
        <end position="97"/>
    </location>
</feature>
<feature type="region of interest" description="Disordered" evidence="3">
    <location>
        <begin position="160"/>
        <end position="193"/>
    </location>
</feature>
<organism evidence="5 6">
    <name type="scientific">Pelagomonas calceolata</name>
    <dbReference type="NCBI Taxonomy" id="35677"/>
    <lineage>
        <taxon>Eukaryota</taxon>
        <taxon>Sar</taxon>
        <taxon>Stramenopiles</taxon>
        <taxon>Ochrophyta</taxon>
        <taxon>Pelagophyceae</taxon>
        <taxon>Pelagomonadales</taxon>
        <taxon>Pelagomonadaceae</taxon>
        <taxon>Pelagomonas</taxon>
    </lineage>
</organism>
<dbReference type="PANTHER" id="PTHR48112">
    <property type="entry name" value="HIGH MOBILITY GROUP PROTEIN DSP1"/>
    <property type="match status" value="1"/>
</dbReference>
<dbReference type="Pfam" id="PF00505">
    <property type="entry name" value="HMG_box"/>
    <property type="match status" value="2"/>
</dbReference>
<dbReference type="SUPFAM" id="SSF47095">
    <property type="entry name" value="HMG-box"/>
    <property type="match status" value="2"/>
</dbReference>
<keyword evidence="1 2" id="KW-0238">DNA-binding</keyword>
<dbReference type="InterPro" id="IPR009071">
    <property type="entry name" value="HMG_box_dom"/>
</dbReference>
<evidence type="ECO:0000256" key="2">
    <source>
        <dbReference type="PROSITE-ProRule" id="PRU00267"/>
    </source>
</evidence>
<dbReference type="SMART" id="SM00398">
    <property type="entry name" value="HMG"/>
    <property type="match status" value="2"/>
</dbReference>
<sequence length="193" mass="22288">MTEERLTPFMLFYCEVRDKVEKESPKLQPHEVSSEIARRWKALPADQSRAYSVLSATYAEQKKFQKDSPKVPPSPKPVKKRKERYKDPRAPKSATSAYMYFSKHHRTLLKRENASLTFGDLGKTVGAMWKAATPGEKKPFEDLAARDRARYARELEEYKKERLAEQEAEVDSDDEPLMKKPTPKEESSSSDDD</sequence>
<proteinExistence type="predicted"/>
<dbReference type="PANTHER" id="PTHR48112:SF22">
    <property type="entry name" value="MITOCHONDRIAL TRANSCRIPTION FACTOR A, ISOFORM B"/>
    <property type="match status" value="1"/>
</dbReference>
<protein>
    <recommendedName>
        <fullName evidence="4">HMG box domain-containing protein</fullName>
    </recommendedName>
</protein>
<dbReference type="PRINTS" id="PR00886">
    <property type="entry name" value="HIGHMOBLTY12"/>
</dbReference>
<feature type="domain" description="HMG box" evidence="4">
    <location>
        <begin position="2"/>
        <end position="72"/>
    </location>
</feature>
<dbReference type="InterPro" id="IPR050342">
    <property type="entry name" value="HMGB"/>
</dbReference>
<feature type="domain" description="HMG box" evidence="4">
    <location>
        <begin position="91"/>
        <end position="159"/>
    </location>
</feature>
<reference evidence="5" key="1">
    <citation type="submission" date="2021-11" db="EMBL/GenBank/DDBJ databases">
        <authorList>
            <consortium name="Genoscope - CEA"/>
            <person name="William W."/>
        </authorList>
    </citation>
    <scope>NUCLEOTIDE SEQUENCE</scope>
</reference>
<dbReference type="InterPro" id="IPR036910">
    <property type="entry name" value="HMG_box_dom_sf"/>
</dbReference>
<evidence type="ECO:0000256" key="1">
    <source>
        <dbReference type="ARBA" id="ARBA00023125"/>
    </source>
</evidence>
<dbReference type="OrthoDB" id="1919336at2759"/>
<keyword evidence="2" id="KW-0539">Nucleus</keyword>
<feature type="compositionally biased region" description="Basic and acidic residues" evidence="3">
    <location>
        <begin position="176"/>
        <end position="187"/>
    </location>
</feature>
<dbReference type="EMBL" id="CAKKNE010000006">
    <property type="protein sequence ID" value="CAH0378790.1"/>
    <property type="molecule type" value="Genomic_DNA"/>
</dbReference>
<dbReference type="CDD" id="cd00084">
    <property type="entry name" value="HMG-box_SF"/>
    <property type="match status" value="1"/>
</dbReference>